<feature type="region of interest" description="Disordered" evidence="1">
    <location>
        <begin position="147"/>
        <end position="219"/>
    </location>
</feature>
<name>A0A3E1HFF2_9MYCO</name>
<evidence type="ECO:0008006" key="5">
    <source>
        <dbReference type="Google" id="ProtNLM"/>
    </source>
</evidence>
<comment type="caution">
    <text evidence="3">The sequence shown here is derived from an EMBL/GenBank/DDBJ whole genome shotgun (WGS) entry which is preliminary data.</text>
</comment>
<reference evidence="3 4" key="1">
    <citation type="submission" date="2018-07" db="EMBL/GenBank/DDBJ databases">
        <title>Whole genome sequence of Mycobacterium uberis.</title>
        <authorList>
            <person name="Benjak A."/>
        </authorList>
    </citation>
    <scope>NUCLEOTIDE SEQUENCE [LARGE SCALE GENOMIC DNA]</scope>
    <source>
        <strain evidence="3 4">Jura</strain>
    </source>
</reference>
<organism evidence="3 4">
    <name type="scientific">Mycobacterium uberis</name>
    <dbReference type="NCBI Taxonomy" id="2162698"/>
    <lineage>
        <taxon>Bacteria</taxon>
        <taxon>Bacillati</taxon>
        <taxon>Actinomycetota</taxon>
        <taxon>Actinomycetes</taxon>
        <taxon>Mycobacteriales</taxon>
        <taxon>Mycobacteriaceae</taxon>
        <taxon>Mycobacterium</taxon>
    </lineage>
</organism>
<evidence type="ECO:0000313" key="4">
    <source>
        <dbReference type="Proteomes" id="UP000258522"/>
    </source>
</evidence>
<sequence length="219" mass="23357">MGNWMLRGSVFAALMVVIRLVQGTMINACQAQSELISVVLLAVFIIAVIVWAVRDGHADATASLDPDRRQDLAMTWLLTGILAGISSGAVAWLISLLHNGIYTGGLINELTTFASFTALIVFLSGIIGVAFGRWRVDRSSLQASSTVDPNRTRLTLTSSPLPAPTGELAEAHPEEQGAAVVTAERETSSTGEQDDTPTEVIRTKDDADATAPRDIPKKD</sequence>
<feature type="compositionally biased region" description="Polar residues" evidence="1">
    <location>
        <begin position="147"/>
        <end position="160"/>
    </location>
</feature>
<dbReference type="RefSeq" id="WP_116540523.1">
    <property type="nucleotide sequence ID" value="NZ_QAYL01000018.1"/>
</dbReference>
<proteinExistence type="predicted"/>
<keyword evidence="2" id="KW-0812">Transmembrane</keyword>
<dbReference type="Proteomes" id="UP000258522">
    <property type="component" value="Unassembled WGS sequence"/>
</dbReference>
<evidence type="ECO:0000256" key="2">
    <source>
        <dbReference type="SAM" id="Phobius"/>
    </source>
</evidence>
<feature type="transmembrane region" description="Helical" evidence="2">
    <location>
        <begin position="110"/>
        <end position="131"/>
    </location>
</feature>
<protein>
    <recommendedName>
        <fullName evidence="5">Transmembrane protein</fullName>
    </recommendedName>
</protein>
<dbReference type="AlphaFoldDB" id="A0A3E1HFF2"/>
<evidence type="ECO:0000313" key="3">
    <source>
        <dbReference type="EMBL" id="RFD25163.1"/>
    </source>
</evidence>
<keyword evidence="4" id="KW-1185">Reference proteome</keyword>
<dbReference type="OrthoDB" id="4375786at2"/>
<dbReference type="NCBIfam" id="NF037996">
    <property type="entry name" value="B-4DMT"/>
    <property type="match status" value="1"/>
</dbReference>
<keyword evidence="2" id="KW-1133">Transmembrane helix</keyword>
<accession>A0A3E1HFF2</accession>
<gene>
    <name evidence="3" type="ORF">MUBE_10845</name>
</gene>
<dbReference type="InterPro" id="IPR047958">
    <property type="entry name" value="B-4DMT-like"/>
</dbReference>
<dbReference type="EMBL" id="QAYL01000018">
    <property type="protein sequence ID" value="RFD25163.1"/>
    <property type="molecule type" value="Genomic_DNA"/>
</dbReference>
<evidence type="ECO:0000256" key="1">
    <source>
        <dbReference type="SAM" id="MobiDB-lite"/>
    </source>
</evidence>
<feature type="transmembrane region" description="Helical" evidence="2">
    <location>
        <begin position="33"/>
        <end position="53"/>
    </location>
</feature>
<feature type="transmembrane region" description="Helical" evidence="2">
    <location>
        <begin position="74"/>
        <end position="98"/>
    </location>
</feature>
<keyword evidence="2" id="KW-0472">Membrane</keyword>